<keyword evidence="4" id="KW-0472">Membrane</keyword>
<evidence type="ECO:0000256" key="2">
    <source>
        <dbReference type="ARBA" id="ARBA00022692"/>
    </source>
</evidence>
<feature type="compositionally biased region" description="Pro residues" evidence="5">
    <location>
        <begin position="184"/>
        <end position="195"/>
    </location>
</feature>
<keyword evidence="6" id="KW-0732">Signal</keyword>
<dbReference type="EMBL" id="BAABWU010000008">
    <property type="protein sequence ID" value="GAA6196994.1"/>
    <property type="molecule type" value="Genomic_DNA"/>
</dbReference>
<evidence type="ECO:0000256" key="4">
    <source>
        <dbReference type="ARBA" id="ARBA00023136"/>
    </source>
</evidence>
<gene>
    <name evidence="8" type="ORF">NBRC116598_24380</name>
</gene>
<feature type="domain" description="TonB C-terminal" evidence="7">
    <location>
        <begin position="311"/>
        <end position="397"/>
    </location>
</feature>
<comment type="subcellular location">
    <subcellularLocation>
        <location evidence="1">Membrane</location>
        <topology evidence="1">Single-pass membrane protein</topology>
    </subcellularLocation>
</comment>
<dbReference type="PROSITE" id="PS52015">
    <property type="entry name" value="TONB_CTD"/>
    <property type="match status" value="1"/>
</dbReference>
<feature type="compositionally biased region" description="Pro residues" evidence="5">
    <location>
        <begin position="57"/>
        <end position="71"/>
    </location>
</feature>
<dbReference type="Gene3D" id="3.30.1150.10">
    <property type="match status" value="1"/>
</dbReference>
<evidence type="ECO:0000313" key="8">
    <source>
        <dbReference type="EMBL" id="GAA6196994.1"/>
    </source>
</evidence>
<comment type="caution">
    <text evidence="8">The sequence shown here is derived from an EMBL/GenBank/DDBJ whole genome shotgun (WGS) entry which is preliminary data.</text>
</comment>
<keyword evidence="3" id="KW-1133">Transmembrane helix</keyword>
<evidence type="ECO:0000256" key="1">
    <source>
        <dbReference type="ARBA" id="ARBA00004167"/>
    </source>
</evidence>
<dbReference type="Proteomes" id="UP001441944">
    <property type="component" value="Unassembled WGS sequence"/>
</dbReference>
<sequence length="397" mass="41170">MIRGSTVIAMAALLLSLLLHFGGLHAVQTRPSPQPSEQVGEDAIAVGNAFEDFTEPQPEPPPAETTPPPEPEPADVPEPEPADVPEPESATPPISEALVASETPQSSFAPDTGTAEEVTSQASGAGEQAPDQIAEPQTRAPSGAQQDSLAEPQQTAPTVPDPTPAPPVPPAPQPRAALSVSVPPSLPVTPSPVPSTVPTIPLGEASAPETLEPLSDPEAEGSPRERADTATGETDQAVAVSLRPQLSRRRSQVAPTGEREAATDLSDLRSPPLIESPLSAYQNGETNPFAGQSGGSLAEGFGLQSSRNTGNASTTNYAGRVLLHLNRAVSVRVSVPGVVQVLFEINPDGSLAGVEIISNTGTQELARAAKRQVQNADPFPPPPKGVKRRMSFVYRSN</sequence>
<evidence type="ECO:0000256" key="3">
    <source>
        <dbReference type="ARBA" id="ARBA00022989"/>
    </source>
</evidence>
<feature type="chain" id="PRO_5047280764" description="TonB C-terminal domain-containing protein" evidence="6">
    <location>
        <begin position="27"/>
        <end position="397"/>
    </location>
</feature>
<dbReference type="RefSeq" id="WP_353400433.1">
    <property type="nucleotide sequence ID" value="NZ_BAABWU010000008.1"/>
</dbReference>
<evidence type="ECO:0000259" key="7">
    <source>
        <dbReference type="PROSITE" id="PS52015"/>
    </source>
</evidence>
<evidence type="ECO:0000256" key="6">
    <source>
        <dbReference type="SAM" id="SignalP"/>
    </source>
</evidence>
<dbReference type="InterPro" id="IPR006260">
    <property type="entry name" value="TonB/TolA_C"/>
</dbReference>
<dbReference type="SUPFAM" id="SSF74653">
    <property type="entry name" value="TolA/TonB C-terminal domain"/>
    <property type="match status" value="1"/>
</dbReference>
<evidence type="ECO:0000313" key="9">
    <source>
        <dbReference type="Proteomes" id="UP001441944"/>
    </source>
</evidence>
<proteinExistence type="predicted"/>
<feature type="region of interest" description="Disordered" evidence="5">
    <location>
        <begin position="28"/>
        <end position="272"/>
    </location>
</feature>
<name>A0ABQ0AMD2_9RHOB</name>
<dbReference type="InterPro" id="IPR037682">
    <property type="entry name" value="TonB_C"/>
</dbReference>
<feature type="signal peptide" evidence="6">
    <location>
        <begin position="1"/>
        <end position="26"/>
    </location>
</feature>
<evidence type="ECO:0000256" key="5">
    <source>
        <dbReference type="SAM" id="MobiDB-lite"/>
    </source>
</evidence>
<keyword evidence="2" id="KW-0812">Transmembrane</keyword>
<feature type="compositionally biased region" description="Polar residues" evidence="5">
    <location>
        <begin position="139"/>
        <end position="148"/>
    </location>
</feature>
<organism evidence="8 9">
    <name type="scientific">Pseudophaeobacter arcticus</name>
    <dbReference type="NCBI Taxonomy" id="385492"/>
    <lineage>
        <taxon>Bacteria</taxon>
        <taxon>Pseudomonadati</taxon>
        <taxon>Pseudomonadota</taxon>
        <taxon>Alphaproteobacteria</taxon>
        <taxon>Rhodobacterales</taxon>
        <taxon>Paracoccaceae</taxon>
        <taxon>Pseudophaeobacter</taxon>
    </lineage>
</organism>
<feature type="compositionally biased region" description="Pro residues" evidence="5">
    <location>
        <begin position="159"/>
        <end position="173"/>
    </location>
</feature>
<accession>A0ABQ0AMD2</accession>
<reference evidence="8 9" key="1">
    <citation type="submission" date="2024-04" db="EMBL/GenBank/DDBJ databases">
        <title>Draft genome sequence of Pseudophaeobacter arcticus NBRC 116598.</title>
        <authorList>
            <person name="Miyakawa T."/>
            <person name="Kusuya Y."/>
            <person name="Miura T."/>
        </authorList>
    </citation>
    <scope>NUCLEOTIDE SEQUENCE [LARGE SCALE GENOMIC DNA]</scope>
    <source>
        <strain evidence="8 9">SU-CL00105</strain>
    </source>
</reference>
<protein>
    <recommendedName>
        <fullName evidence="7">TonB C-terminal domain-containing protein</fullName>
    </recommendedName>
</protein>
<dbReference type="NCBIfam" id="TIGR01352">
    <property type="entry name" value="tonB_Cterm"/>
    <property type="match status" value="1"/>
</dbReference>
<keyword evidence="9" id="KW-1185">Reference proteome</keyword>
<dbReference type="Pfam" id="PF03544">
    <property type="entry name" value="TonB_C"/>
    <property type="match status" value="1"/>
</dbReference>
<feature type="compositionally biased region" description="Acidic residues" evidence="5">
    <location>
        <begin position="72"/>
        <end position="86"/>
    </location>
</feature>